<keyword evidence="13 14" id="KW-0464">Manganese</keyword>
<evidence type="ECO:0000313" key="18">
    <source>
        <dbReference type="EMBL" id="ODC04247.1"/>
    </source>
</evidence>
<dbReference type="FunFam" id="3.30.420.10:FF:000006">
    <property type="entry name" value="Ribonuclease HII"/>
    <property type="match status" value="1"/>
</dbReference>
<evidence type="ECO:0000256" key="15">
    <source>
        <dbReference type="PROSITE-ProRule" id="PRU01319"/>
    </source>
</evidence>
<comment type="catalytic activity">
    <reaction evidence="1 14 15 16">
        <text>Endonucleolytic cleavage to 5'-phosphomonoester.</text>
        <dbReference type="EC" id="3.1.26.4"/>
    </reaction>
</comment>
<comment type="subcellular location">
    <subcellularLocation>
        <location evidence="4 14">Cytoplasm</location>
    </subcellularLocation>
</comment>
<dbReference type="GO" id="GO:0006298">
    <property type="term" value="P:mismatch repair"/>
    <property type="evidence" value="ECO:0007669"/>
    <property type="project" value="TreeGrafter"/>
</dbReference>
<dbReference type="AlphaFoldDB" id="A0A1E2VB74"/>
<keyword evidence="8 14" id="KW-0963">Cytoplasm</keyword>
<evidence type="ECO:0000256" key="6">
    <source>
        <dbReference type="ARBA" id="ARBA00012180"/>
    </source>
</evidence>
<dbReference type="PROSITE" id="PS51975">
    <property type="entry name" value="RNASE_H_2"/>
    <property type="match status" value="1"/>
</dbReference>
<dbReference type="PANTHER" id="PTHR10954:SF18">
    <property type="entry name" value="RIBONUCLEASE HII"/>
    <property type="match status" value="1"/>
</dbReference>
<dbReference type="CDD" id="cd07182">
    <property type="entry name" value="RNase_HII_bacteria_HII_like"/>
    <property type="match status" value="1"/>
</dbReference>
<dbReference type="NCBIfam" id="NF000595">
    <property type="entry name" value="PRK00015.1-3"/>
    <property type="match status" value="1"/>
</dbReference>
<accession>A0A1E2VB74</accession>
<dbReference type="GO" id="GO:0032299">
    <property type="term" value="C:ribonuclease H2 complex"/>
    <property type="evidence" value="ECO:0007669"/>
    <property type="project" value="TreeGrafter"/>
</dbReference>
<dbReference type="GO" id="GO:0005737">
    <property type="term" value="C:cytoplasm"/>
    <property type="evidence" value="ECO:0007669"/>
    <property type="project" value="UniProtKB-SubCell"/>
</dbReference>
<dbReference type="PANTHER" id="PTHR10954">
    <property type="entry name" value="RIBONUCLEASE H2 SUBUNIT A"/>
    <property type="match status" value="1"/>
</dbReference>
<proteinExistence type="inferred from homology"/>
<comment type="caution">
    <text evidence="18">The sequence shown here is derived from an EMBL/GenBank/DDBJ whole genome shotgun (WGS) entry which is preliminary data.</text>
</comment>
<organism evidence="18 19">
    <name type="scientific">Terasakiispira papahanaumokuakeensis</name>
    <dbReference type="NCBI Taxonomy" id="197479"/>
    <lineage>
        <taxon>Bacteria</taxon>
        <taxon>Pseudomonadati</taxon>
        <taxon>Pseudomonadota</taxon>
        <taxon>Gammaproteobacteria</taxon>
        <taxon>Oceanospirillales</taxon>
        <taxon>Terasakiispira</taxon>
    </lineage>
</organism>
<evidence type="ECO:0000256" key="14">
    <source>
        <dbReference type="HAMAP-Rule" id="MF_00052"/>
    </source>
</evidence>
<gene>
    <name evidence="14" type="primary">rnhB</name>
    <name evidence="18" type="ORF">BFW38_12615</name>
</gene>
<evidence type="ECO:0000256" key="10">
    <source>
        <dbReference type="ARBA" id="ARBA00022723"/>
    </source>
</evidence>
<evidence type="ECO:0000256" key="5">
    <source>
        <dbReference type="ARBA" id="ARBA00007383"/>
    </source>
</evidence>
<comment type="function">
    <text evidence="3 14 16">Endonuclease that specifically degrades the RNA of RNA-DNA hybrids.</text>
</comment>
<dbReference type="InterPro" id="IPR001352">
    <property type="entry name" value="RNase_HII/HIII"/>
</dbReference>
<sequence length="204" mass="22620">MPTEAWPEIEIPYTGLYLAGMDEVGRGPLIGNVVTAAVILDPQQPIEGLTDSKKLSEKRREQFFDQIMAKALCVGVGECTPQEIDTHNILQATFIAMGRALDQLAPAPEYVLVDGNKMPPKLRCPGQAVVKGDLRHPAISAASIIAKVIRDRQMHALHDQHPVYGFDRHKGYPTAQHLKALETYGPLPEHRRSFGPVQRQLNLF</sequence>
<evidence type="ECO:0000259" key="17">
    <source>
        <dbReference type="PROSITE" id="PS51975"/>
    </source>
</evidence>
<reference evidence="18 19" key="1">
    <citation type="submission" date="2016-08" db="EMBL/GenBank/DDBJ databases">
        <authorList>
            <person name="Seilhamer J.J."/>
        </authorList>
    </citation>
    <scope>NUCLEOTIDE SEQUENCE [LARGE SCALE GENOMIC DNA]</scope>
    <source>
        <strain evidence="18 19">PH27A</strain>
    </source>
</reference>
<evidence type="ECO:0000256" key="11">
    <source>
        <dbReference type="ARBA" id="ARBA00022759"/>
    </source>
</evidence>
<dbReference type="GO" id="GO:0043137">
    <property type="term" value="P:DNA replication, removal of RNA primer"/>
    <property type="evidence" value="ECO:0007669"/>
    <property type="project" value="TreeGrafter"/>
</dbReference>
<name>A0A1E2VB74_9GAMM</name>
<dbReference type="Pfam" id="PF01351">
    <property type="entry name" value="RNase_HII"/>
    <property type="match status" value="1"/>
</dbReference>
<comment type="cofactor">
    <cofactor evidence="14 15">
        <name>Mn(2+)</name>
        <dbReference type="ChEBI" id="CHEBI:29035"/>
    </cofactor>
    <cofactor evidence="14 15">
        <name>Mg(2+)</name>
        <dbReference type="ChEBI" id="CHEBI:18420"/>
    </cofactor>
    <text evidence="14 15">Manganese or magnesium. Binds 1 divalent metal ion per monomer in the absence of substrate. May bind a second metal ion after substrate binding.</text>
</comment>
<dbReference type="RefSeq" id="WP_068999217.1">
    <property type="nucleotide sequence ID" value="NZ_MDTQ01000001.1"/>
</dbReference>
<evidence type="ECO:0000313" key="19">
    <source>
        <dbReference type="Proteomes" id="UP000094291"/>
    </source>
</evidence>
<evidence type="ECO:0000256" key="8">
    <source>
        <dbReference type="ARBA" id="ARBA00022490"/>
    </source>
</evidence>
<evidence type="ECO:0000256" key="13">
    <source>
        <dbReference type="ARBA" id="ARBA00023211"/>
    </source>
</evidence>
<evidence type="ECO:0000256" key="12">
    <source>
        <dbReference type="ARBA" id="ARBA00022801"/>
    </source>
</evidence>
<keyword evidence="12 14" id="KW-0378">Hydrolase</keyword>
<evidence type="ECO:0000256" key="2">
    <source>
        <dbReference type="ARBA" id="ARBA00001946"/>
    </source>
</evidence>
<evidence type="ECO:0000256" key="7">
    <source>
        <dbReference type="ARBA" id="ARBA00019179"/>
    </source>
</evidence>
<dbReference type="NCBIfam" id="NF000596">
    <property type="entry name" value="PRK00015.1-4"/>
    <property type="match status" value="1"/>
</dbReference>
<protein>
    <recommendedName>
        <fullName evidence="7 14">Ribonuclease HII</fullName>
        <shortName evidence="14">RNase HII</shortName>
        <ecNumber evidence="6 14">3.1.26.4</ecNumber>
    </recommendedName>
</protein>
<dbReference type="Proteomes" id="UP000094291">
    <property type="component" value="Unassembled WGS sequence"/>
</dbReference>
<keyword evidence="19" id="KW-1185">Reference proteome</keyword>
<evidence type="ECO:0000256" key="16">
    <source>
        <dbReference type="RuleBase" id="RU003515"/>
    </source>
</evidence>
<dbReference type="InterPro" id="IPR024567">
    <property type="entry name" value="RNase_HII/HIII_dom"/>
</dbReference>
<dbReference type="HAMAP" id="MF_00052_B">
    <property type="entry name" value="RNase_HII_B"/>
    <property type="match status" value="1"/>
</dbReference>
<keyword evidence="11 14" id="KW-0255">Endonuclease</keyword>
<dbReference type="Gene3D" id="3.30.420.10">
    <property type="entry name" value="Ribonuclease H-like superfamily/Ribonuclease H"/>
    <property type="match status" value="1"/>
</dbReference>
<dbReference type="OrthoDB" id="9803420at2"/>
<keyword evidence="9 14" id="KW-0540">Nuclease</keyword>
<evidence type="ECO:0000256" key="1">
    <source>
        <dbReference type="ARBA" id="ARBA00000077"/>
    </source>
</evidence>
<feature type="binding site" evidence="14 15">
    <location>
        <position position="22"/>
    </location>
    <ligand>
        <name>a divalent metal cation</name>
        <dbReference type="ChEBI" id="CHEBI:60240"/>
    </ligand>
</feature>
<dbReference type="EMBL" id="MDTQ01000001">
    <property type="protein sequence ID" value="ODC04247.1"/>
    <property type="molecule type" value="Genomic_DNA"/>
</dbReference>
<dbReference type="EC" id="3.1.26.4" evidence="6 14"/>
<keyword evidence="10 14" id="KW-0479">Metal-binding</keyword>
<feature type="binding site" evidence="14 15">
    <location>
        <position position="23"/>
    </location>
    <ligand>
        <name>a divalent metal cation</name>
        <dbReference type="ChEBI" id="CHEBI:60240"/>
    </ligand>
</feature>
<dbReference type="GO" id="GO:0030145">
    <property type="term" value="F:manganese ion binding"/>
    <property type="evidence" value="ECO:0007669"/>
    <property type="project" value="UniProtKB-UniRule"/>
</dbReference>
<dbReference type="InterPro" id="IPR022898">
    <property type="entry name" value="RNase_HII"/>
</dbReference>
<dbReference type="GO" id="GO:0003723">
    <property type="term" value="F:RNA binding"/>
    <property type="evidence" value="ECO:0007669"/>
    <property type="project" value="UniProtKB-UniRule"/>
</dbReference>
<evidence type="ECO:0000256" key="9">
    <source>
        <dbReference type="ARBA" id="ARBA00022722"/>
    </source>
</evidence>
<dbReference type="STRING" id="197479.BFW38_12615"/>
<dbReference type="InterPro" id="IPR036397">
    <property type="entry name" value="RNaseH_sf"/>
</dbReference>
<dbReference type="InterPro" id="IPR012337">
    <property type="entry name" value="RNaseH-like_sf"/>
</dbReference>
<feature type="binding site" evidence="14 15">
    <location>
        <position position="114"/>
    </location>
    <ligand>
        <name>a divalent metal cation</name>
        <dbReference type="ChEBI" id="CHEBI:60240"/>
    </ligand>
</feature>
<evidence type="ECO:0000256" key="3">
    <source>
        <dbReference type="ARBA" id="ARBA00004065"/>
    </source>
</evidence>
<dbReference type="SUPFAM" id="SSF53098">
    <property type="entry name" value="Ribonuclease H-like"/>
    <property type="match status" value="1"/>
</dbReference>
<feature type="domain" description="RNase H type-2" evidence="17">
    <location>
        <begin position="16"/>
        <end position="204"/>
    </location>
</feature>
<evidence type="ECO:0000256" key="4">
    <source>
        <dbReference type="ARBA" id="ARBA00004496"/>
    </source>
</evidence>
<comment type="cofactor">
    <cofactor evidence="2">
        <name>Mg(2+)</name>
        <dbReference type="ChEBI" id="CHEBI:18420"/>
    </cofactor>
</comment>
<comment type="similarity">
    <text evidence="5 14 16">Belongs to the RNase HII family.</text>
</comment>
<dbReference type="GO" id="GO:0004523">
    <property type="term" value="F:RNA-DNA hybrid ribonuclease activity"/>
    <property type="evidence" value="ECO:0007669"/>
    <property type="project" value="UniProtKB-UniRule"/>
</dbReference>